<name>A0A6J8EIZ8_MYTCO</name>
<evidence type="ECO:0000313" key="1">
    <source>
        <dbReference type="EMBL" id="CAC5420614.1"/>
    </source>
</evidence>
<keyword evidence="2" id="KW-1185">Reference proteome</keyword>
<gene>
    <name evidence="1" type="ORF">MCOR_52827</name>
</gene>
<evidence type="ECO:0000313" key="2">
    <source>
        <dbReference type="Proteomes" id="UP000507470"/>
    </source>
</evidence>
<sequence>MRLPSTTTQDFPEVFTMRFCEGHKAKYRRRTRGTDSLSLLVASCPSLYDTWPAVTIFQATELLQTPSLLSSMSSAMPSKPSLLLRGQRHTGKSSISSDRSDRYIATDKNLMDFEDQNQNVIPGAWGNGKVLLDVYHERARNTGTQDGRQIRIYLKGLFGAMAGQDDLVIIPTMQ</sequence>
<proteinExistence type="predicted"/>
<dbReference type="Proteomes" id="UP000507470">
    <property type="component" value="Unassembled WGS sequence"/>
</dbReference>
<organism evidence="1 2">
    <name type="scientific">Mytilus coruscus</name>
    <name type="common">Sea mussel</name>
    <dbReference type="NCBI Taxonomy" id="42192"/>
    <lineage>
        <taxon>Eukaryota</taxon>
        <taxon>Metazoa</taxon>
        <taxon>Spiralia</taxon>
        <taxon>Lophotrochozoa</taxon>
        <taxon>Mollusca</taxon>
        <taxon>Bivalvia</taxon>
        <taxon>Autobranchia</taxon>
        <taxon>Pteriomorphia</taxon>
        <taxon>Mytilida</taxon>
        <taxon>Mytiloidea</taxon>
        <taxon>Mytilidae</taxon>
        <taxon>Mytilinae</taxon>
        <taxon>Mytilus</taxon>
    </lineage>
</organism>
<protein>
    <submittedName>
        <fullName evidence="1">Uncharacterized protein</fullName>
    </submittedName>
</protein>
<reference evidence="1 2" key="1">
    <citation type="submission" date="2020-06" db="EMBL/GenBank/DDBJ databases">
        <authorList>
            <person name="Li R."/>
            <person name="Bekaert M."/>
        </authorList>
    </citation>
    <scope>NUCLEOTIDE SEQUENCE [LARGE SCALE GENOMIC DNA]</scope>
    <source>
        <strain evidence="2">wild</strain>
    </source>
</reference>
<accession>A0A6J8EIZ8</accession>
<dbReference type="EMBL" id="CACVKT020009160">
    <property type="protein sequence ID" value="CAC5420614.1"/>
    <property type="molecule type" value="Genomic_DNA"/>
</dbReference>
<dbReference type="AlphaFoldDB" id="A0A6J8EIZ8"/>